<dbReference type="NCBIfam" id="TIGR02937">
    <property type="entry name" value="sigma70-ECF"/>
    <property type="match status" value="1"/>
</dbReference>
<gene>
    <name evidence="8" type="ORF">US42_C0005G0028</name>
</gene>
<evidence type="ECO:0000256" key="3">
    <source>
        <dbReference type="ARBA" id="ARBA00023082"/>
    </source>
</evidence>
<organism evidence="8 9">
    <name type="scientific">Candidatus Magasanikbacteria bacterium GW2011_GWC2_37_14</name>
    <dbReference type="NCBI Taxonomy" id="1619046"/>
    <lineage>
        <taxon>Bacteria</taxon>
        <taxon>Candidatus Magasanikiibacteriota</taxon>
    </lineage>
</organism>
<keyword evidence="2" id="KW-0805">Transcription regulation</keyword>
<proteinExistence type="inferred from homology"/>
<dbReference type="Proteomes" id="UP000034849">
    <property type="component" value="Unassembled WGS sequence"/>
</dbReference>
<dbReference type="InterPro" id="IPR013325">
    <property type="entry name" value="RNA_pol_sigma_r2"/>
</dbReference>
<dbReference type="GO" id="GO:0016987">
    <property type="term" value="F:sigma factor activity"/>
    <property type="evidence" value="ECO:0007669"/>
    <property type="project" value="UniProtKB-KW"/>
</dbReference>
<keyword evidence="4" id="KW-0238">DNA-binding</keyword>
<dbReference type="CDD" id="cd06171">
    <property type="entry name" value="Sigma70_r4"/>
    <property type="match status" value="1"/>
</dbReference>
<dbReference type="GO" id="GO:0006352">
    <property type="term" value="P:DNA-templated transcription initiation"/>
    <property type="evidence" value="ECO:0007669"/>
    <property type="project" value="InterPro"/>
</dbReference>
<dbReference type="Gene3D" id="1.10.1740.10">
    <property type="match status" value="1"/>
</dbReference>
<evidence type="ECO:0000259" key="7">
    <source>
        <dbReference type="Pfam" id="PF08281"/>
    </source>
</evidence>
<evidence type="ECO:0000256" key="1">
    <source>
        <dbReference type="ARBA" id="ARBA00010641"/>
    </source>
</evidence>
<evidence type="ECO:0000313" key="9">
    <source>
        <dbReference type="Proteomes" id="UP000034849"/>
    </source>
</evidence>
<sequence length="173" mass="20492">MLKVQNSFMEKEFLAVYDKHADAVFRFCYLRLFERELAKDFMQQAFLKTWEYLGKNSNKEIDNLKAFVFKVARNLIIDYSRAKKENLSVETMLENGNDLMAKAEDLNLKIDLQEVKKVLNNLEEMYSEVLNLRYIEGFRPKEIALILNESEDVVSVRIHRGLKKMKEIIKEID</sequence>
<dbReference type="Pfam" id="PF04542">
    <property type="entry name" value="Sigma70_r2"/>
    <property type="match status" value="1"/>
</dbReference>
<dbReference type="EMBL" id="LBSX01000005">
    <property type="protein sequence ID" value="KKQ27803.1"/>
    <property type="molecule type" value="Genomic_DNA"/>
</dbReference>
<protein>
    <submittedName>
        <fullName evidence="8">RNA polymerase, sigma-24 subunit, ECF subfamily</fullName>
    </submittedName>
</protein>
<comment type="caution">
    <text evidence="8">The sequence shown here is derived from an EMBL/GenBank/DDBJ whole genome shotgun (WGS) entry which is preliminary data.</text>
</comment>
<dbReference type="PANTHER" id="PTHR43133">
    <property type="entry name" value="RNA POLYMERASE ECF-TYPE SIGMA FACTO"/>
    <property type="match status" value="1"/>
</dbReference>
<feature type="domain" description="RNA polymerase sigma factor 70 region 4 type 2" evidence="7">
    <location>
        <begin position="113"/>
        <end position="165"/>
    </location>
</feature>
<accession>A0A0G0G9N1</accession>
<dbReference type="InterPro" id="IPR036388">
    <property type="entry name" value="WH-like_DNA-bd_sf"/>
</dbReference>
<name>A0A0G0G9N1_9BACT</name>
<evidence type="ECO:0000256" key="4">
    <source>
        <dbReference type="ARBA" id="ARBA00023125"/>
    </source>
</evidence>
<dbReference type="SUPFAM" id="SSF88946">
    <property type="entry name" value="Sigma2 domain of RNA polymerase sigma factors"/>
    <property type="match status" value="1"/>
</dbReference>
<dbReference type="InterPro" id="IPR014284">
    <property type="entry name" value="RNA_pol_sigma-70_dom"/>
</dbReference>
<dbReference type="SUPFAM" id="SSF88659">
    <property type="entry name" value="Sigma3 and sigma4 domains of RNA polymerase sigma factors"/>
    <property type="match status" value="1"/>
</dbReference>
<keyword evidence="5" id="KW-0804">Transcription</keyword>
<keyword evidence="3" id="KW-0731">Sigma factor</keyword>
<dbReference type="InterPro" id="IPR007627">
    <property type="entry name" value="RNA_pol_sigma70_r2"/>
</dbReference>
<reference evidence="8 9" key="1">
    <citation type="journal article" date="2015" name="Nature">
        <title>rRNA introns, odd ribosomes, and small enigmatic genomes across a large radiation of phyla.</title>
        <authorList>
            <person name="Brown C.T."/>
            <person name="Hug L.A."/>
            <person name="Thomas B.C."/>
            <person name="Sharon I."/>
            <person name="Castelle C.J."/>
            <person name="Singh A."/>
            <person name="Wilkins M.J."/>
            <person name="Williams K.H."/>
            <person name="Banfield J.F."/>
        </authorList>
    </citation>
    <scope>NUCLEOTIDE SEQUENCE [LARGE SCALE GENOMIC DNA]</scope>
</reference>
<evidence type="ECO:0000259" key="6">
    <source>
        <dbReference type="Pfam" id="PF04542"/>
    </source>
</evidence>
<evidence type="ECO:0000256" key="2">
    <source>
        <dbReference type="ARBA" id="ARBA00023015"/>
    </source>
</evidence>
<dbReference type="PANTHER" id="PTHR43133:SF8">
    <property type="entry name" value="RNA POLYMERASE SIGMA FACTOR HI_1459-RELATED"/>
    <property type="match status" value="1"/>
</dbReference>
<feature type="domain" description="RNA polymerase sigma-70 region 2" evidence="6">
    <location>
        <begin position="17"/>
        <end position="84"/>
    </location>
</feature>
<evidence type="ECO:0000256" key="5">
    <source>
        <dbReference type="ARBA" id="ARBA00023163"/>
    </source>
</evidence>
<dbReference type="Gene3D" id="1.10.10.10">
    <property type="entry name" value="Winged helix-like DNA-binding domain superfamily/Winged helix DNA-binding domain"/>
    <property type="match status" value="1"/>
</dbReference>
<dbReference type="GO" id="GO:0003677">
    <property type="term" value="F:DNA binding"/>
    <property type="evidence" value="ECO:0007669"/>
    <property type="project" value="UniProtKB-KW"/>
</dbReference>
<evidence type="ECO:0000313" key="8">
    <source>
        <dbReference type="EMBL" id="KKQ27803.1"/>
    </source>
</evidence>
<dbReference type="InterPro" id="IPR013324">
    <property type="entry name" value="RNA_pol_sigma_r3/r4-like"/>
</dbReference>
<dbReference type="InterPro" id="IPR039425">
    <property type="entry name" value="RNA_pol_sigma-70-like"/>
</dbReference>
<dbReference type="Pfam" id="PF08281">
    <property type="entry name" value="Sigma70_r4_2"/>
    <property type="match status" value="1"/>
</dbReference>
<dbReference type="AlphaFoldDB" id="A0A0G0G9N1"/>
<comment type="similarity">
    <text evidence="1">Belongs to the sigma-70 factor family. ECF subfamily.</text>
</comment>
<dbReference type="STRING" id="1619046.US42_C0005G0028"/>
<dbReference type="InterPro" id="IPR013249">
    <property type="entry name" value="RNA_pol_sigma70_r4_t2"/>
</dbReference>